<dbReference type="EC" id="2.8.2.-" evidence="2"/>
<dbReference type="Proteomes" id="UP001611075">
    <property type="component" value="Unassembled WGS sequence"/>
</dbReference>
<dbReference type="EMBL" id="JBIRPU010000034">
    <property type="protein sequence ID" value="MFI0796805.1"/>
    <property type="molecule type" value="Genomic_DNA"/>
</dbReference>
<sequence>MPLDVIGAGFLRTGTTSLKLALERLGYEPSYHMRVLNAEPARAADWLAAVRDPEAADWDQIFDGFRSSVGSPGTAFWRQIVDAYPEAKVVLTVRDPQSWYDSTASTIKHTPAPPALVRLLTWGRAKSRDSLLEEAQQMLSEREGSQFTDQEEALAAFQRHVDAVRAYVSPERLLIFNVCEGWGPLCAFLGRPEPTEPFPVENDRASFRRRQRKAMNRVIMRRAAIAAGIATTLALTVWARRGMRR</sequence>
<dbReference type="PANTHER" id="PTHR36978">
    <property type="entry name" value="P-LOOP CONTAINING NUCLEOTIDE TRIPHOSPHATE HYDROLASE"/>
    <property type="match status" value="1"/>
</dbReference>
<keyword evidence="1" id="KW-1133">Transmembrane helix</keyword>
<dbReference type="SUPFAM" id="SSF52540">
    <property type="entry name" value="P-loop containing nucleoside triphosphate hydrolases"/>
    <property type="match status" value="1"/>
</dbReference>
<evidence type="ECO:0000313" key="2">
    <source>
        <dbReference type="EMBL" id="MFI0796805.1"/>
    </source>
</evidence>
<dbReference type="InterPro" id="IPR040632">
    <property type="entry name" value="Sulfotransfer_4"/>
</dbReference>
<name>A0ABW7SSW3_9ACTN</name>
<dbReference type="InterPro" id="IPR027417">
    <property type="entry name" value="P-loop_NTPase"/>
</dbReference>
<dbReference type="RefSeq" id="WP_396685261.1">
    <property type="nucleotide sequence ID" value="NZ_JBIRPU010000034.1"/>
</dbReference>
<accession>A0ABW7SSW3</accession>
<evidence type="ECO:0000313" key="3">
    <source>
        <dbReference type="Proteomes" id="UP001611075"/>
    </source>
</evidence>
<keyword evidence="2" id="KW-0808">Transferase</keyword>
<dbReference type="Gene3D" id="3.40.50.300">
    <property type="entry name" value="P-loop containing nucleotide triphosphate hydrolases"/>
    <property type="match status" value="1"/>
</dbReference>
<protein>
    <submittedName>
        <fullName evidence="2">Sulfotransferase family protein</fullName>
        <ecNumber evidence="2">2.8.2.-</ecNumber>
    </submittedName>
</protein>
<dbReference type="PANTHER" id="PTHR36978:SF4">
    <property type="entry name" value="P-LOOP CONTAINING NUCLEOSIDE TRIPHOSPHATE HYDROLASE PROTEIN"/>
    <property type="match status" value="1"/>
</dbReference>
<feature type="transmembrane region" description="Helical" evidence="1">
    <location>
        <begin position="218"/>
        <end position="239"/>
    </location>
</feature>
<keyword evidence="3" id="KW-1185">Reference proteome</keyword>
<dbReference type="GO" id="GO:0016740">
    <property type="term" value="F:transferase activity"/>
    <property type="evidence" value="ECO:0007669"/>
    <property type="project" value="UniProtKB-KW"/>
</dbReference>
<reference evidence="2 3" key="1">
    <citation type="submission" date="2024-10" db="EMBL/GenBank/DDBJ databases">
        <title>The Natural Products Discovery Center: Release of the First 8490 Sequenced Strains for Exploring Actinobacteria Biosynthetic Diversity.</title>
        <authorList>
            <person name="Kalkreuter E."/>
            <person name="Kautsar S.A."/>
            <person name="Yang D."/>
            <person name="Bader C.D."/>
            <person name="Teijaro C.N."/>
            <person name="Fluegel L."/>
            <person name="Davis C.M."/>
            <person name="Simpson J.R."/>
            <person name="Lauterbach L."/>
            <person name="Steele A.D."/>
            <person name="Gui C."/>
            <person name="Meng S."/>
            <person name="Li G."/>
            <person name="Viehrig K."/>
            <person name="Ye F."/>
            <person name="Su P."/>
            <person name="Kiefer A.F."/>
            <person name="Nichols A."/>
            <person name="Cepeda A.J."/>
            <person name="Yan W."/>
            <person name="Fan B."/>
            <person name="Jiang Y."/>
            <person name="Adhikari A."/>
            <person name="Zheng C.-J."/>
            <person name="Schuster L."/>
            <person name="Cowan T.M."/>
            <person name="Smanski M.J."/>
            <person name="Chevrette M.G."/>
            <person name="De Carvalho L.P.S."/>
            <person name="Shen B."/>
        </authorList>
    </citation>
    <scope>NUCLEOTIDE SEQUENCE [LARGE SCALE GENOMIC DNA]</scope>
    <source>
        <strain evidence="2 3">NPDC021253</strain>
    </source>
</reference>
<dbReference type="Pfam" id="PF17784">
    <property type="entry name" value="Sulfotransfer_4"/>
    <property type="match status" value="1"/>
</dbReference>
<proteinExistence type="predicted"/>
<gene>
    <name evidence="2" type="ORF">ACH4OY_29580</name>
</gene>
<keyword evidence="1" id="KW-0812">Transmembrane</keyword>
<evidence type="ECO:0000256" key="1">
    <source>
        <dbReference type="SAM" id="Phobius"/>
    </source>
</evidence>
<keyword evidence="1" id="KW-0472">Membrane</keyword>
<comment type="caution">
    <text evidence="2">The sequence shown here is derived from an EMBL/GenBank/DDBJ whole genome shotgun (WGS) entry which is preliminary data.</text>
</comment>
<organism evidence="2 3">
    <name type="scientific">Micromonospora rubida</name>
    <dbReference type="NCBI Taxonomy" id="2697657"/>
    <lineage>
        <taxon>Bacteria</taxon>
        <taxon>Bacillati</taxon>
        <taxon>Actinomycetota</taxon>
        <taxon>Actinomycetes</taxon>
        <taxon>Micromonosporales</taxon>
        <taxon>Micromonosporaceae</taxon>
        <taxon>Micromonospora</taxon>
    </lineage>
</organism>